<dbReference type="OrthoDB" id="91173at2759"/>
<comment type="caution">
    <text evidence="2">The sequence shown here is derived from an EMBL/GenBank/DDBJ whole genome shotgun (WGS) entry which is preliminary data.</text>
</comment>
<dbReference type="SUPFAM" id="SSF56672">
    <property type="entry name" value="DNA/RNA polymerases"/>
    <property type="match status" value="1"/>
</dbReference>
<gene>
    <name evidence="2" type="ORF">PR002_g20745</name>
</gene>
<protein>
    <recommendedName>
        <fullName evidence="1">Reverse transcriptase Ty1/copia-type domain-containing protein</fullName>
    </recommendedName>
</protein>
<accession>A0A6A3JIB7</accession>
<evidence type="ECO:0000313" key="3">
    <source>
        <dbReference type="Proteomes" id="UP000435112"/>
    </source>
</evidence>
<name>A0A6A3JIB7_9STRA</name>
<dbReference type="AlphaFoldDB" id="A0A6A3JIB7"/>
<dbReference type="InterPro" id="IPR043502">
    <property type="entry name" value="DNA/RNA_pol_sf"/>
</dbReference>
<dbReference type="Pfam" id="PF07727">
    <property type="entry name" value="RVT_2"/>
    <property type="match status" value="1"/>
</dbReference>
<sequence>MSKILEWRTPRRLAAKPIQRGVSPTDTIMEPLNLAEVRRTQQWYEWETVTWTEVRTLEANYTYDLVLLPPRMRALDHTVQLQRKLAADGSIAKYKILLAIVVKYRMTVRQGDVPAAYLKAKLKDTVYVKPVKEYEKPGEEDKVWRLKKALYGLKQAGRGWNKEIDRFLEAYGLRPTTWDACLYYIQVGSSLLLVCLYVDDVLIAHRGEEQVLRLLVALNKTHQIKNLGPPSSFLGMKIRHEADTIYLS</sequence>
<dbReference type="Proteomes" id="UP000435112">
    <property type="component" value="Unassembled WGS sequence"/>
</dbReference>
<proteinExistence type="predicted"/>
<dbReference type="InterPro" id="IPR013103">
    <property type="entry name" value="RVT_2"/>
</dbReference>
<organism evidence="2 3">
    <name type="scientific">Phytophthora rubi</name>
    <dbReference type="NCBI Taxonomy" id="129364"/>
    <lineage>
        <taxon>Eukaryota</taxon>
        <taxon>Sar</taxon>
        <taxon>Stramenopiles</taxon>
        <taxon>Oomycota</taxon>
        <taxon>Peronosporomycetes</taxon>
        <taxon>Peronosporales</taxon>
        <taxon>Peronosporaceae</taxon>
        <taxon>Phytophthora</taxon>
    </lineage>
</organism>
<evidence type="ECO:0000313" key="2">
    <source>
        <dbReference type="EMBL" id="KAE8991794.1"/>
    </source>
</evidence>
<evidence type="ECO:0000259" key="1">
    <source>
        <dbReference type="Pfam" id="PF07727"/>
    </source>
</evidence>
<reference evidence="2 3" key="1">
    <citation type="submission" date="2018-09" db="EMBL/GenBank/DDBJ databases">
        <title>Genomic investigation of the strawberry pathogen Phytophthora fragariae indicates pathogenicity is determined by transcriptional variation in three key races.</title>
        <authorList>
            <person name="Adams T.M."/>
            <person name="Armitage A.D."/>
            <person name="Sobczyk M.K."/>
            <person name="Bates H.J."/>
            <person name="Dunwell J.M."/>
            <person name="Nellist C.F."/>
            <person name="Harrison R.J."/>
        </authorList>
    </citation>
    <scope>NUCLEOTIDE SEQUENCE [LARGE SCALE GENOMIC DNA]</scope>
    <source>
        <strain evidence="2 3">SCRP324</strain>
    </source>
</reference>
<feature type="domain" description="Reverse transcriptase Ty1/copia-type" evidence="1">
    <location>
        <begin position="94"/>
        <end position="247"/>
    </location>
</feature>
<dbReference type="EMBL" id="QXFU01002013">
    <property type="protein sequence ID" value="KAE8991794.1"/>
    <property type="molecule type" value="Genomic_DNA"/>
</dbReference>